<dbReference type="SUPFAM" id="SSF102114">
    <property type="entry name" value="Radical SAM enzymes"/>
    <property type="match status" value="1"/>
</dbReference>
<feature type="domain" description="Radical SAM core" evidence="5">
    <location>
        <begin position="22"/>
        <end position="177"/>
    </location>
</feature>
<dbReference type="OrthoDB" id="9808591at2"/>
<dbReference type="PANTHER" id="PTHR11228:SF7">
    <property type="entry name" value="PQQA PEPTIDE CYCLASE"/>
    <property type="match status" value="1"/>
</dbReference>
<evidence type="ECO:0000256" key="2">
    <source>
        <dbReference type="ARBA" id="ARBA00022723"/>
    </source>
</evidence>
<evidence type="ECO:0000256" key="1">
    <source>
        <dbReference type="ARBA" id="ARBA00022691"/>
    </source>
</evidence>
<dbReference type="InterPro" id="IPR050377">
    <property type="entry name" value="Radical_SAM_PqqE_MftC-like"/>
</dbReference>
<evidence type="ECO:0000259" key="5">
    <source>
        <dbReference type="Pfam" id="PF04055"/>
    </source>
</evidence>
<dbReference type="Proteomes" id="UP000055060">
    <property type="component" value="Unassembled WGS sequence"/>
</dbReference>
<dbReference type="Pfam" id="PF04055">
    <property type="entry name" value="Radical_SAM"/>
    <property type="match status" value="1"/>
</dbReference>
<dbReference type="EMBL" id="DF967972">
    <property type="protein sequence ID" value="GAP15718.1"/>
    <property type="molecule type" value="Genomic_DNA"/>
</dbReference>
<keyword evidence="4" id="KW-0411">Iron-sulfur</keyword>
<dbReference type="GO" id="GO:0046872">
    <property type="term" value="F:metal ion binding"/>
    <property type="evidence" value="ECO:0007669"/>
    <property type="project" value="UniProtKB-KW"/>
</dbReference>
<sequence>MLEKREYYRLPWSMNDNPIAWIEVTDICNIHCEGCYRQYMTGHKPLEQLKDEVEFFIKWRNPDNFSIAGGEPLLHPQITDLVAYIAHKGVKPIILSNGLALEPKLLHDLKKAGLAGFTMHVDSHQNRPGWKNKTEKDHNALRQHIADMVAAEGGLFLIFNSTVYPETYSEIPDIIRWGQANIRIVQGLVFITYRTATTEDNIATDLKDQQVDLKKLSYTRASFHEHFITAPEVHQIIQDNFPEYEASGYLGGSIRHDSYKWLMGAMIGSPHRMYGSVGKRTMEFAQVGHHLQKGRYLAYLTSSRIGSKIFWLSGWDRMVRRARYQRWMDVLHNPSHLFDGVFVQSIGIIQAPDIQPDGRADMCDSCPDITIYDGKFVNSCRMDEYRLFGGFVSVLGKGKNKAEIEP</sequence>
<keyword evidence="3" id="KW-0408">Iron</keyword>
<dbReference type="GO" id="GO:0051536">
    <property type="term" value="F:iron-sulfur cluster binding"/>
    <property type="evidence" value="ECO:0007669"/>
    <property type="project" value="UniProtKB-KW"/>
</dbReference>
<dbReference type="InterPro" id="IPR007197">
    <property type="entry name" value="rSAM"/>
</dbReference>
<gene>
    <name evidence="6" type="ORF">LARV_03510</name>
</gene>
<dbReference type="InterPro" id="IPR013785">
    <property type="entry name" value="Aldolase_TIM"/>
</dbReference>
<keyword evidence="1" id="KW-0949">S-adenosyl-L-methionine</keyword>
<dbReference type="STRING" id="360412.LARV_03510"/>
<protein>
    <submittedName>
        <fullName evidence="6">Radical SAM superfamily</fullName>
    </submittedName>
</protein>
<keyword evidence="7" id="KW-1185">Reference proteome</keyword>
<evidence type="ECO:0000256" key="3">
    <source>
        <dbReference type="ARBA" id="ARBA00023004"/>
    </source>
</evidence>
<accession>A0A0S7BMF9</accession>
<evidence type="ECO:0000256" key="4">
    <source>
        <dbReference type="ARBA" id="ARBA00023014"/>
    </source>
</evidence>
<keyword evidence="2" id="KW-0479">Metal-binding</keyword>
<reference evidence="6" key="1">
    <citation type="submission" date="2015-07" db="EMBL/GenBank/DDBJ databases">
        <title>Draft Genome Sequences of Anaerolinea thermolimosa IMO-1, Bellilinea caldifistulae GOMI-1, Leptolinea tardivitalis YMTK-2, Levilinea saccharolytica KIBI-1,Longilinea arvoryzae KOME-1, Previously Described as Members of the Anaerolineaceae (Chloroflexi).</title>
        <authorList>
            <person name="Sekiguchi Y."/>
            <person name="Ohashi A."/>
            <person name="Matsuura N."/>
            <person name="Tourlousse M.D."/>
        </authorList>
    </citation>
    <scope>NUCLEOTIDE SEQUENCE [LARGE SCALE GENOMIC DNA]</scope>
    <source>
        <strain evidence="6">KOME-1</strain>
    </source>
</reference>
<dbReference type="PANTHER" id="PTHR11228">
    <property type="entry name" value="RADICAL SAM DOMAIN PROTEIN"/>
    <property type="match status" value="1"/>
</dbReference>
<evidence type="ECO:0000313" key="6">
    <source>
        <dbReference type="EMBL" id="GAP15718.1"/>
    </source>
</evidence>
<dbReference type="SFLD" id="SFLDS00029">
    <property type="entry name" value="Radical_SAM"/>
    <property type="match status" value="1"/>
</dbReference>
<dbReference type="AlphaFoldDB" id="A0A0S7BMF9"/>
<evidence type="ECO:0000313" key="7">
    <source>
        <dbReference type="Proteomes" id="UP000055060"/>
    </source>
</evidence>
<proteinExistence type="predicted"/>
<dbReference type="RefSeq" id="WP_075074876.1">
    <property type="nucleotide sequence ID" value="NZ_DF967972.1"/>
</dbReference>
<dbReference type="CDD" id="cd01335">
    <property type="entry name" value="Radical_SAM"/>
    <property type="match status" value="1"/>
</dbReference>
<organism evidence="6">
    <name type="scientific">Longilinea arvoryzae</name>
    <dbReference type="NCBI Taxonomy" id="360412"/>
    <lineage>
        <taxon>Bacteria</taxon>
        <taxon>Bacillati</taxon>
        <taxon>Chloroflexota</taxon>
        <taxon>Anaerolineae</taxon>
        <taxon>Anaerolineales</taxon>
        <taxon>Anaerolineaceae</taxon>
        <taxon>Longilinea</taxon>
    </lineage>
</organism>
<dbReference type="Gene3D" id="3.20.20.70">
    <property type="entry name" value="Aldolase class I"/>
    <property type="match status" value="1"/>
</dbReference>
<name>A0A0S7BMF9_9CHLR</name>
<dbReference type="InterPro" id="IPR058240">
    <property type="entry name" value="rSAM_sf"/>
</dbReference>
<dbReference type="SFLD" id="SFLDG01067">
    <property type="entry name" value="SPASM/twitch_domain_containing"/>
    <property type="match status" value="1"/>
</dbReference>
<dbReference type="GO" id="GO:0003824">
    <property type="term" value="F:catalytic activity"/>
    <property type="evidence" value="ECO:0007669"/>
    <property type="project" value="InterPro"/>
</dbReference>